<dbReference type="AlphaFoldDB" id="A0A0H5R960"/>
<organism evidence="1">
    <name type="scientific">Spongospora subterranea</name>
    <dbReference type="NCBI Taxonomy" id="70186"/>
    <lineage>
        <taxon>Eukaryota</taxon>
        <taxon>Sar</taxon>
        <taxon>Rhizaria</taxon>
        <taxon>Endomyxa</taxon>
        <taxon>Phytomyxea</taxon>
        <taxon>Plasmodiophorida</taxon>
        <taxon>Plasmodiophoridae</taxon>
        <taxon>Spongospora</taxon>
    </lineage>
</organism>
<reference evidence="1" key="1">
    <citation type="submission" date="2015-04" db="EMBL/GenBank/DDBJ databases">
        <title>The genome sequence of the plant pathogenic Rhizarian Plasmodiophora brassicae reveals insights in its biotrophic life cycle and the origin of chitin synthesis.</title>
        <authorList>
            <person name="Schwelm A."/>
            <person name="Fogelqvist J."/>
            <person name="Knaust A."/>
            <person name="Julke S."/>
            <person name="Lilja T."/>
            <person name="Dhandapani V."/>
            <person name="Bonilla-Rosso G."/>
            <person name="Karlsson M."/>
            <person name="Shevchenko A."/>
            <person name="Choi S.R."/>
            <person name="Kim H.G."/>
            <person name="Park J.Y."/>
            <person name="Lim Y.P."/>
            <person name="Ludwig-Muller J."/>
            <person name="Dixelius C."/>
        </authorList>
    </citation>
    <scope>NUCLEOTIDE SEQUENCE</scope>
    <source>
        <tissue evidence="1">Potato root galls</tissue>
    </source>
</reference>
<accession>A0A0H5R960</accession>
<protein>
    <submittedName>
        <fullName evidence="1">Uncharacterized protein</fullName>
    </submittedName>
</protein>
<dbReference type="EMBL" id="HACM01004497">
    <property type="protein sequence ID" value="CRZ04939.1"/>
    <property type="molecule type" value="Transcribed_RNA"/>
</dbReference>
<proteinExistence type="predicted"/>
<evidence type="ECO:0000313" key="1">
    <source>
        <dbReference type="EMBL" id="CRZ04939.1"/>
    </source>
</evidence>
<dbReference type="Pfam" id="PF14223">
    <property type="entry name" value="Retrotran_gag_2"/>
    <property type="match status" value="1"/>
</dbReference>
<sequence length="130" mass="14491">MTLDCRGLDQFVLEDISRDIDTGNSIIDRLQDSQTDKLAKRAKSIICLCLSDDILSSVIDLPTARAVFLELCAQYERNGRGSRIQAWHLFWSLKKGPEAISSYVAKVVTASKDLKACGRELSSQDIIDKL</sequence>
<name>A0A0H5R960_9EUKA</name>